<dbReference type="AlphaFoldDB" id="I0BFG8"/>
<evidence type="ECO:0000313" key="3">
    <source>
        <dbReference type="Proteomes" id="UP000007392"/>
    </source>
</evidence>
<sequence length="40" mass="3684">MEQLVQAAAAASGTAGGNTDPAGASAAGLRELLLAAGATE</sequence>
<accession>I0BFG8</accession>
<dbReference type="KEGG" id="pmw:B2K_39005"/>
<evidence type="ECO:0000256" key="1">
    <source>
        <dbReference type="SAM" id="MobiDB-lite"/>
    </source>
</evidence>
<dbReference type="RefSeq" id="WP_016362460.1">
    <property type="nucleotide sequence ID" value="NC_017672.3"/>
</dbReference>
<dbReference type="Proteomes" id="UP000007392">
    <property type="component" value="Chromosome"/>
</dbReference>
<gene>
    <name evidence="2" type="ORF">B2K_39005</name>
</gene>
<dbReference type="EMBL" id="CP003422">
    <property type="protein sequence ID" value="AFH61115.2"/>
    <property type="molecule type" value="Genomic_DNA"/>
</dbReference>
<evidence type="ECO:0000313" key="2">
    <source>
        <dbReference type="EMBL" id="AFH61115.2"/>
    </source>
</evidence>
<feature type="region of interest" description="Disordered" evidence="1">
    <location>
        <begin position="1"/>
        <end position="23"/>
    </location>
</feature>
<organism evidence="2 3">
    <name type="scientific">Paenibacillus mucilaginosus K02</name>
    <dbReference type="NCBI Taxonomy" id="997761"/>
    <lineage>
        <taxon>Bacteria</taxon>
        <taxon>Bacillati</taxon>
        <taxon>Bacillota</taxon>
        <taxon>Bacilli</taxon>
        <taxon>Bacillales</taxon>
        <taxon>Paenibacillaceae</taxon>
        <taxon>Paenibacillus</taxon>
    </lineage>
</organism>
<name>I0BFG8_9BACL</name>
<proteinExistence type="predicted"/>
<dbReference type="HOGENOM" id="CLU_3293520_0_0_9"/>
<protein>
    <submittedName>
        <fullName evidence="2">Uncharacterized protein</fullName>
    </submittedName>
</protein>
<reference evidence="2 3" key="1">
    <citation type="submission" date="2013-06" db="EMBL/GenBank/DDBJ databases">
        <title>Complete genome sequence of Paenibacillus mucilaginosus K02.</title>
        <authorList>
            <person name="Xiao B."/>
            <person name="Sun L."/>
            <person name="Xiao L."/>
            <person name="Lian B."/>
        </authorList>
    </citation>
    <scope>NUCLEOTIDE SEQUENCE [LARGE SCALE GENOMIC DNA]</scope>
    <source>
        <strain evidence="2 3">K02</strain>
    </source>
</reference>